<accession>X1EZR6</accession>
<sequence>MDYNRVLKDLCGHTDKELFRALEDLFSVEKVGSSQYKPKQKGEIGMYFEK</sequence>
<name>X1EZR6_9ZZZZ</name>
<protein>
    <submittedName>
        <fullName evidence="1">Uncharacterized protein</fullName>
    </submittedName>
</protein>
<dbReference type="InterPro" id="IPR008323">
    <property type="entry name" value="UCP033563"/>
</dbReference>
<feature type="non-terminal residue" evidence="1">
    <location>
        <position position="50"/>
    </location>
</feature>
<dbReference type="AlphaFoldDB" id="X1EZR6"/>
<organism evidence="1">
    <name type="scientific">marine sediment metagenome</name>
    <dbReference type="NCBI Taxonomy" id="412755"/>
    <lineage>
        <taxon>unclassified sequences</taxon>
        <taxon>metagenomes</taxon>
        <taxon>ecological metagenomes</taxon>
    </lineage>
</organism>
<dbReference type="EMBL" id="BART01040073">
    <property type="protein sequence ID" value="GAH25830.1"/>
    <property type="molecule type" value="Genomic_DNA"/>
</dbReference>
<comment type="caution">
    <text evidence="1">The sequence shown here is derived from an EMBL/GenBank/DDBJ whole genome shotgun (WGS) entry which is preliminary data.</text>
</comment>
<reference evidence="1" key="1">
    <citation type="journal article" date="2014" name="Front. Microbiol.">
        <title>High frequency of phylogenetically diverse reductive dehalogenase-homologous genes in deep subseafloor sedimentary metagenomes.</title>
        <authorList>
            <person name="Kawai M."/>
            <person name="Futagami T."/>
            <person name="Toyoda A."/>
            <person name="Takaki Y."/>
            <person name="Nishi S."/>
            <person name="Hori S."/>
            <person name="Arai W."/>
            <person name="Tsubouchi T."/>
            <person name="Morono Y."/>
            <person name="Uchiyama I."/>
            <person name="Ito T."/>
            <person name="Fujiyama A."/>
            <person name="Inagaki F."/>
            <person name="Takami H."/>
        </authorList>
    </citation>
    <scope>NUCLEOTIDE SEQUENCE</scope>
    <source>
        <strain evidence="1">Expedition CK06-06</strain>
    </source>
</reference>
<proteinExistence type="predicted"/>
<gene>
    <name evidence="1" type="ORF">S01H4_65463</name>
</gene>
<evidence type="ECO:0000313" key="1">
    <source>
        <dbReference type="EMBL" id="GAH25830.1"/>
    </source>
</evidence>
<dbReference type="Pfam" id="PF06245">
    <property type="entry name" value="DUF1015"/>
    <property type="match status" value="1"/>
</dbReference>